<gene>
    <name evidence="1" type="ORF">CRE_23674</name>
</gene>
<dbReference type="EMBL" id="DS268524">
    <property type="protein sequence ID" value="EFO85420.1"/>
    <property type="molecule type" value="Genomic_DNA"/>
</dbReference>
<dbReference type="InParanoid" id="E3N496"/>
<accession>E3N496</accession>
<evidence type="ECO:0000313" key="1">
    <source>
        <dbReference type="EMBL" id="EFO85420.1"/>
    </source>
</evidence>
<evidence type="ECO:0000313" key="2">
    <source>
        <dbReference type="Proteomes" id="UP000008281"/>
    </source>
</evidence>
<sequence>MPDVITTTVSALETPQVPSKYQTARNASKVYSDSISRRTQYSSKCTCTSPYHTNESFYHSQFKTYRNQVRWVMGGFVVFRQPLYLNNSKPRFQHALKCIFYRPSLNHSSRLFRPSQLWVYQNPIPNFMTSIGGGLKRTSIWMNSLTTIARSC</sequence>
<organism evidence="2">
    <name type="scientific">Caenorhabditis remanei</name>
    <name type="common">Caenorhabditis vulgaris</name>
    <dbReference type="NCBI Taxonomy" id="31234"/>
    <lineage>
        <taxon>Eukaryota</taxon>
        <taxon>Metazoa</taxon>
        <taxon>Ecdysozoa</taxon>
        <taxon>Nematoda</taxon>
        <taxon>Chromadorea</taxon>
        <taxon>Rhabditida</taxon>
        <taxon>Rhabditina</taxon>
        <taxon>Rhabditomorpha</taxon>
        <taxon>Rhabditoidea</taxon>
        <taxon>Rhabditidae</taxon>
        <taxon>Peloderinae</taxon>
        <taxon>Caenorhabditis</taxon>
    </lineage>
</organism>
<dbReference type="Proteomes" id="UP000008281">
    <property type="component" value="Unassembled WGS sequence"/>
</dbReference>
<reference evidence="1" key="1">
    <citation type="submission" date="2007-07" db="EMBL/GenBank/DDBJ databases">
        <title>PCAP assembly of the Caenorhabditis remanei genome.</title>
        <authorList>
            <consortium name="The Caenorhabditis remanei Sequencing Consortium"/>
            <person name="Wilson R.K."/>
        </authorList>
    </citation>
    <scope>NUCLEOTIDE SEQUENCE [LARGE SCALE GENOMIC DNA]</scope>
    <source>
        <strain evidence="1">PB4641</strain>
    </source>
</reference>
<keyword evidence="2" id="KW-1185">Reference proteome</keyword>
<protein>
    <submittedName>
        <fullName evidence="1">Uncharacterized protein</fullName>
    </submittedName>
</protein>
<dbReference type="HOGENOM" id="CLU_1724019_0_0_1"/>
<name>E3N496_CAERE</name>
<dbReference type="AlphaFoldDB" id="E3N496"/>
<proteinExistence type="predicted"/>